<organism evidence="1 2">
    <name type="scientific">Melastoma candidum</name>
    <dbReference type="NCBI Taxonomy" id="119954"/>
    <lineage>
        <taxon>Eukaryota</taxon>
        <taxon>Viridiplantae</taxon>
        <taxon>Streptophyta</taxon>
        <taxon>Embryophyta</taxon>
        <taxon>Tracheophyta</taxon>
        <taxon>Spermatophyta</taxon>
        <taxon>Magnoliopsida</taxon>
        <taxon>eudicotyledons</taxon>
        <taxon>Gunneridae</taxon>
        <taxon>Pentapetalae</taxon>
        <taxon>rosids</taxon>
        <taxon>malvids</taxon>
        <taxon>Myrtales</taxon>
        <taxon>Melastomataceae</taxon>
        <taxon>Melastomatoideae</taxon>
        <taxon>Melastomateae</taxon>
        <taxon>Melastoma</taxon>
    </lineage>
</organism>
<dbReference type="Proteomes" id="UP001057402">
    <property type="component" value="Chromosome 11"/>
</dbReference>
<comment type="caution">
    <text evidence="1">The sequence shown here is derived from an EMBL/GenBank/DDBJ whole genome shotgun (WGS) entry which is preliminary data.</text>
</comment>
<gene>
    <name evidence="1" type="ORF">MLD38_035604</name>
</gene>
<dbReference type="EMBL" id="CM042890">
    <property type="protein sequence ID" value="KAI4310640.1"/>
    <property type="molecule type" value="Genomic_DNA"/>
</dbReference>
<name>A0ACB9LIV4_9MYRT</name>
<evidence type="ECO:0000313" key="2">
    <source>
        <dbReference type="Proteomes" id="UP001057402"/>
    </source>
</evidence>
<accession>A0ACB9LIV4</accession>
<proteinExistence type="predicted"/>
<protein>
    <submittedName>
        <fullName evidence="1">Uncharacterized protein</fullName>
    </submittedName>
</protein>
<reference evidence="2" key="1">
    <citation type="journal article" date="2023" name="Front. Plant Sci.">
        <title>Chromosomal-level genome assembly of Melastoma candidum provides insights into trichome evolution.</title>
        <authorList>
            <person name="Zhong Y."/>
            <person name="Wu W."/>
            <person name="Sun C."/>
            <person name="Zou P."/>
            <person name="Liu Y."/>
            <person name="Dai S."/>
            <person name="Zhou R."/>
        </authorList>
    </citation>
    <scope>NUCLEOTIDE SEQUENCE [LARGE SCALE GENOMIC DNA]</scope>
</reference>
<keyword evidence="2" id="KW-1185">Reference proteome</keyword>
<evidence type="ECO:0000313" key="1">
    <source>
        <dbReference type="EMBL" id="KAI4310640.1"/>
    </source>
</evidence>
<sequence>MGAPPKAAAARTKKPKENHGKGKASGRDGPKVSQASKKNFKPRNKSREVAKQERKQQLLPARLEEDVPDFPRGPEIVDFAGVSD</sequence>